<feature type="region of interest" description="Disordered" evidence="1">
    <location>
        <begin position="1"/>
        <end position="80"/>
    </location>
</feature>
<evidence type="ECO:0000313" key="3">
    <source>
        <dbReference type="EMBL" id="MDR7308898.1"/>
    </source>
</evidence>
<evidence type="ECO:0000256" key="1">
    <source>
        <dbReference type="SAM" id="MobiDB-lite"/>
    </source>
</evidence>
<feature type="region of interest" description="Disordered" evidence="1">
    <location>
        <begin position="116"/>
        <end position="144"/>
    </location>
</feature>
<sequence>MTIEMSPKASPVKPAEHSATGKARGAGGAQEEGAENGFSALLAAADGGEKTDSSSTAPSEQDDTLLQADLPPGATPDTPVVDASALLAQALALNPAQPEGGAARVAGKHPLAAVGSGLGDASGEGQPINPFSAHKPGKGGGDQALKQEAVESTLSASTHANTKSVAQEFKETSPQDMFKALQTAVEALPVAATTTREKALAEPVGAKSVSASDSPSVGFASSSGPLGADGVVSTQAAATVESFVAEQVTYWIGQDVQKAELKLDGLGVDPVEVSISMQGNEAHVSFRTDELQARDALEHASTHLKELLGRQGVVLSGVSVGTSQSGDASTGQGRQPRPDGRRGMVSTLEPVAVEANRPSRVANGRTLDLFV</sequence>
<dbReference type="PANTHER" id="PTHR37533">
    <property type="entry name" value="FLAGELLAR HOOK-LENGTH CONTROL PROTEIN"/>
    <property type="match status" value="1"/>
</dbReference>
<dbReference type="Gene3D" id="3.30.750.140">
    <property type="match status" value="1"/>
</dbReference>
<feature type="compositionally biased region" description="Low complexity" evidence="1">
    <location>
        <begin position="319"/>
        <end position="335"/>
    </location>
</feature>
<dbReference type="InterPro" id="IPR052563">
    <property type="entry name" value="FliK"/>
</dbReference>
<evidence type="ECO:0000259" key="2">
    <source>
        <dbReference type="Pfam" id="PF02120"/>
    </source>
</evidence>
<dbReference type="PANTHER" id="PTHR37533:SF2">
    <property type="entry name" value="FLAGELLAR HOOK-LENGTH CONTROL PROTEIN"/>
    <property type="match status" value="1"/>
</dbReference>
<comment type="caution">
    <text evidence="3">The sequence shown here is derived from an EMBL/GenBank/DDBJ whole genome shotgun (WGS) entry which is preliminary data.</text>
</comment>
<dbReference type="InterPro" id="IPR021136">
    <property type="entry name" value="Flagellar_hook_control-like_C"/>
</dbReference>
<dbReference type="RefSeq" id="WP_310346922.1">
    <property type="nucleotide sequence ID" value="NZ_JAVDXO010000016.1"/>
</dbReference>
<dbReference type="Pfam" id="PF02120">
    <property type="entry name" value="Flg_hook"/>
    <property type="match status" value="1"/>
</dbReference>
<gene>
    <name evidence="3" type="ORF">J2X15_004221</name>
</gene>
<reference evidence="3 4" key="1">
    <citation type="submission" date="2023-07" db="EMBL/GenBank/DDBJ databases">
        <title>Sorghum-associated microbial communities from plants grown in Nebraska, USA.</title>
        <authorList>
            <person name="Schachtman D."/>
        </authorList>
    </citation>
    <scope>NUCLEOTIDE SEQUENCE [LARGE SCALE GENOMIC DNA]</scope>
    <source>
        <strain evidence="3 4">BE308</strain>
    </source>
</reference>
<organism evidence="3 4">
    <name type="scientific">Rhodoferax saidenbachensis</name>
    <dbReference type="NCBI Taxonomy" id="1484693"/>
    <lineage>
        <taxon>Bacteria</taxon>
        <taxon>Pseudomonadati</taxon>
        <taxon>Pseudomonadota</taxon>
        <taxon>Betaproteobacteria</taxon>
        <taxon>Burkholderiales</taxon>
        <taxon>Comamonadaceae</taxon>
        <taxon>Rhodoferax</taxon>
    </lineage>
</organism>
<feature type="region of interest" description="Disordered" evidence="1">
    <location>
        <begin position="319"/>
        <end position="346"/>
    </location>
</feature>
<feature type="domain" description="Flagellar hook-length control protein-like C-terminal" evidence="2">
    <location>
        <begin position="246"/>
        <end position="327"/>
    </location>
</feature>
<proteinExistence type="predicted"/>
<dbReference type="Proteomes" id="UP001268089">
    <property type="component" value="Unassembled WGS sequence"/>
</dbReference>
<keyword evidence="3" id="KW-0282">Flagellum</keyword>
<keyword evidence="3" id="KW-0966">Cell projection</keyword>
<accession>A0ABU1ZU09</accession>
<dbReference type="EMBL" id="JAVDXO010000016">
    <property type="protein sequence ID" value="MDR7308898.1"/>
    <property type="molecule type" value="Genomic_DNA"/>
</dbReference>
<evidence type="ECO:0000313" key="4">
    <source>
        <dbReference type="Proteomes" id="UP001268089"/>
    </source>
</evidence>
<dbReference type="CDD" id="cd17470">
    <property type="entry name" value="T3SS_Flik_C"/>
    <property type="match status" value="1"/>
</dbReference>
<protein>
    <submittedName>
        <fullName evidence="3">Flagellar hook-length control protein FliK</fullName>
    </submittedName>
</protein>
<name>A0ABU1ZU09_9BURK</name>
<keyword evidence="3" id="KW-0969">Cilium</keyword>
<keyword evidence="4" id="KW-1185">Reference proteome</keyword>
<dbReference type="InterPro" id="IPR038610">
    <property type="entry name" value="FliK-like_C_sf"/>
</dbReference>